<dbReference type="EMBL" id="JAXAVV010000028">
    <property type="protein sequence ID" value="MDX8055380.1"/>
    <property type="molecule type" value="Genomic_DNA"/>
</dbReference>
<feature type="region of interest" description="Disordered" evidence="1">
    <location>
        <begin position="1"/>
        <end position="35"/>
    </location>
</feature>
<reference evidence="2 3" key="1">
    <citation type="submission" date="2023-11" db="EMBL/GenBank/DDBJ databases">
        <title>Lentzea sokolovensis, sp. nov., Lentzea kristufkii, sp. nov., and Lentzea miocenensis, sp. nov., rare actinobacteria from Sokolov Coal Basin, Miocene lacustrine sediment, Czech Republic.</title>
        <authorList>
            <person name="Lara A."/>
            <person name="Kotroba L."/>
            <person name="Nouioui I."/>
            <person name="Neumann-Schaal M."/>
            <person name="Mast Y."/>
            <person name="Chronakova A."/>
        </authorList>
    </citation>
    <scope>NUCLEOTIDE SEQUENCE [LARGE SCALE GENOMIC DNA]</scope>
    <source>
        <strain evidence="2 3">BCCO 10_0798</strain>
    </source>
</reference>
<proteinExistence type="predicted"/>
<comment type="caution">
    <text evidence="2">The sequence shown here is derived from an EMBL/GenBank/DDBJ whole genome shotgun (WGS) entry which is preliminary data.</text>
</comment>
<sequence length="121" mass="14136">MTRRSPQEKKALSYARDARNSYGQNDKASRKAIARRKRVNVRADRRREHVVLVQGFPDDIESELKRERLPSKRWRKFADAPLADVVTDKLRWRAAAGIIDEDQAEAKIAKMPRVGRRTPWK</sequence>
<evidence type="ECO:0000313" key="3">
    <source>
        <dbReference type="Proteomes" id="UP001271792"/>
    </source>
</evidence>
<evidence type="ECO:0000313" key="2">
    <source>
        <dbReference type="EMBL" id="MDX8055380.1"/>
    </source>
</evidence>
<dbReference type="RefSeq" id="WP_319989116.1">
    <property type="nucleotide sequence ID" value="NZ_JAXAVV010000028.1"/>
</dbReference>
<evidence type="ECO:0000256" key="1">
    <source>
        <dbReference type="SAM" id="MobiDB-lite"/>
    </source>
</evidence>
<protein>
    <submittedName>
        <fullName evidence="2">Uncharacterized protein</fullName>
    </submittedName>
</protein>
<reference evidence="2 3" key="2">
    <citation type="submission" date="2023-11" db="EMBL/GenBank/DDBJ databases">
        <authorList>
            <person name="Lara A.C."/>
            <person name="Chronakova A."/>
        </authorList>
    </citation>
    <scope>NUCLEOTIDE SEQUENCE [LARGE SCALE GENOMIC DNA]</scope>
    <source>
        <strain evidence="2 3">BCCO 10_0798</strain>
    </source>
</reference>
<organism evidence="2 3">
    <name type="scientific">Lentzea kristufekii</name>
    <dbReference type="NCBI Taxonomy" id="3095430"/>
    <lineage>
        <taxon>Bacteria</taxon>
        <taxon>Bacillati</taxon>
        <taxon>Actinomycetota</taxon>
        <taxon>Actinomycetes</taxon>
        <taxon>Pseudonocardiales</taxon>
        <taxon>Pseudonocardiaceae</taxon>
        <taxon>Lentzea</taxon>
    </lineage>
</organism>
<name>A0ABU4U4R2_9PSEU</name>
<dbReference type="Proteomes" id="UP001271792">
    <property type="component" value="Unassembled WGS sequence"/>
</dbReference>
<keyword evidence="3" id="KW-1185">Reference proteome</keyword>
<accession>A0ABU4U4R2</accession>
<feature type="compositionally biased region" description="Basic and acidic residues" evidence="1">
    <location>
        <begin position="1"/>
        <end position="19"/>
    </location>
</feature>
<gene>
    <name evidence="2" type="ORF">SK571_38910</name>
</gene>